<comment type="caution">
    <text evidence="6">The sequence shown here is derived from an EMBL/GenBank/DDBJ whole genome shotgun (WGS) entry which is preliminary data.</text>
</comment>
<evidence type="ECO:0000256" key="1">
    <source>
        <dbReference type="ARBA" id="ARBA00005417"/>
    </source>
</evidence>
<dbReference type="PROSITE" id="PS00211">
    <property type="entry name" value="ABC_TRANSPORTER_1"/>
    <property type="match status" value="1"/>
</dbReference>
<feature type="domain" description="ABC transporter" evidence="5">
    <location>
        <begin position="7"/>
        <end position="232"/>
    </location>
</feature>
<name>A0A3A9ZXQ3_9ACTN</name>
<keyword evidence="3" id="KW-0547">Nucleotide-binding</keyword>
<evidence type="ECO:0000313" key="7">
    <source>
        <dbReference type="Proteomes" id="UP000279968"/>
    </source>
</evidence>
<dbReference type="AlphaFoldDB" id="A0A3A9ZXQ3"/>
<dbReference type="SMART" id="SM00382">
    <property type="entry name" value="AAA"/>
    <property type="match status" value="1"/>
</dbReference>
<dbReference type="Gene3D" id="3.40.50.300">
    <property type="entry name" value="P-loop containing nucleotide triphosphate hydrolases"/>
    <property type="match status" value="1"/>
</dbReference>
<dbReference type="InterPro" id="IPR027417">
    <property type="entry name" value="P-loop_NTPase"/>
</dbReference>
<dbReference type="OrthoDB" id="9804819at2"/>
<dbReference type="PROSITE" id="PS50893">
    <property type="entry name" value="ABC_TRANSPORTER_2"/>
    <property type="match status" value="1"/>
</dbReference>
<dbReference type="InterPro" id="IPR017871">
    <property type="entry name" value="ABC_transporter-like_CS"/>
</dbReference>
<accession>A0A3A9ZXQ3</accession>
<dbReference type="RefSeq" id="WP_120782045.1">
    <property type="nucleotide sequence ID" value="NZ_JBHLUP010000002.1"/>
</dbReference>
<evidence type="ECO:0000256" key="4">
    <source>
        <dbReference type="ARBA" id="ARBA00022840"/>
    </source>
</evidence>
<dbReference type="GO" id="GO:0016887">
    <property type="term" value="F:ATP hydrolysis activity"/>
    <property type="evidence" value="ECO:0007669"/>
    <property type="project" value="InterPro"/>
</dbReference>
<organism evidence="6 7">
    <name type="scientific">Micromonospora costi</name>
    <dbReference type="NCBI Taxonomy" id="1530042"/>
    <lineage>
        <taxon>Bacteria</taxon>
        <taxon>Bacillati</taxon>
        <taxon>Actinomycetota</taxon>
        <taxon>Actinomycetes</taxon>
        <taxon>Micromonosporales</taxon>
        <taxon>Micromonosporaceae</taxon>
        <taxon>Micromonospora</taxon>
    </lineage>
</organism>
<protein>
    <submittedName>
        <fullName evidence="6">ATP-binding cassette domain-containing protein</fullName>
    </submittedName>
</protein>
<dbReference type="SUPFAM" id="SSF52540">
    <property type="entry name" value="P-loop containing nucleoside triphosphate hydrolases"/>
    <property type="match status" value="1"/>
</dbReference>
<dbReference type="Pfam" id="PF00005">
    <property type="entry name" value="ABC_tran"/>
    <property type="match status" value="1"/>
</dbReference>
<dbReference type="PANTHER" id="PTHR43335:SF4">
    <property type="entry name" value="ABC TRANSPORTER, ATP-BINDING PROTEIN"/>
    <property type="match status" value="1"/>
</dbReference>
<sequence length="303" mass="32003">MTSAYAIEVEALTKTFGTLKAVDGLSFTVEYGSVVGFIGPNGAGKTTTMRSLVGHVRPDAGRVHVAGRPYRDLADPLGTVGAVLETGAVHPGRSGRNHLRILARQAGIPRRRVEEVIDGVGLGQAAGRRVGGYSLGMRQRLALAAALLGDPAILMLDEPANGLDPEGIRWLREFLRGLAAQGRGVLVSSHGLPELALMIDEAVVVGHGQLITQQPLADLRKLGGGPTVQISVPEPDRLAALLREQGHQVLECAGPIVTVAGDDARSVGRVAFDHGIGVHRLLVEEPSLEEAYFRLTTGKDSIR</sequence>
<evidence type="ECO:0000313" key="6">
    <source>
        <dbReference type="EMBL" id="RKN53102.1"/>
    </source>
</evidence>
<dbReference type="EMBL" id="RBAN01000004">
    <property type="protein sequence ID" value="RKN53102.1"/>
    <property type="molecule type" value="Genomic_DNA"/>
</dbReference>
<proteinExistence type="inferred from homology"/>
<dbReference type="Proteomes" id="UP000279968">
    <property type="component" value="Unassembled WGS sequence"/>
</dbReference>
<comment type="similarity">
    <text evidence="1">Belongs to the ABC transporter superfamily.</text>
</comment>
<keyword evidence="7" id="KW-1185">Reference proteome</keyword>
<dbReference type="GO" id="GO:0005524">
    <property type="term" value="F:ATP binding"/>
    <property type="evidence" value="ECO:0007669"/>
    <property type="project" value="UniProtKB-KW"/>
</dbReference>
<gene>
    <name evidence="6" type="ORF">D7193_25310</name>
</gene>
<keyword evidence="4 6" id="KW-0067">ATP-binding</keyword>
<evidence type="ECO:0000256" key="2">
    <source>
        <dbReference type="ARBA" id="ARBA00022448"/>
    </source>
</evidence>
<keyword evidence="2" id="KW-0813">Transport</keyword>
<evidence type="ECO:0000259" key="5">
    <source>
        <dbReference type="PROSITE" id="PS50893"/>
    </source>
</evidence>
<evidence type="ECO:0000256" key="3">
    <source>
        <dbReference type="ARBA" id="ARBA00022741"/>
    </source>
</evidence>
<dbReference type="InterPro" id="IPR003593">
    <property type="entry name" value="AAA+_ATPase"/>
</dbReference>
<dbReference type="InterPro" id="IPR003439">
    <property type="entry name" value="ABC_transporter-like_ATP-bd"/>
</dbReference>
<reference evidence="6 7" key="1">
    <citation type="journal article" date="2015" name="Int. J. Syst. Evol. Microbiol.">
        <title>Micromonospora costi sp. nov., isolated from a leaf of Costus speciosus.</title>
        <authorList>
            <person name="Thawai C."/>
        </authorList>
    </citation>
    <scope>NUCLEOTIDE SEQUENCE [LARGE SCALE GENOMIC DNA]</scope>
    <source>
        <strain evidence="6 7">CS1-12</strain>
    </source>
</reference>
<dbReference type="PANTHER" id="PTHR43335">
    <property type="entry name" value="ABC TRANSPORTER, ATP-BINDING PROTEIN"/>
    <property type="match status" value="1"/>
</dbReference>